<dbReference type="PANTHER" id="PTHR31671:SF3">
    <property type="entry name" value="DIABETES AND OBESITY REGULATED, ISOFORM G"/>
    <property type="match status" value="1"/>
</dbReference>
<evidence type="ECO:0000256" key="7">
    <source>
        <dbReference type="ARBA" id="ARBA00023163"/>
    </source>
</evidence>
<evidence type="ECO:0000313" key="12">
    <source>
        <dbReference type="EMBL" id="CAF0772151.1"/>
    </source>
</evidence>
<keyword evidence="7" id="KW-0804">Transcription</keyword>
<dbReference type="AlphaFoldDB" id="A0A813QRM3"/>
<dbReference type="PANTHER" id="PTHR31671">
    <property type="entry name" value="DIABETES AND OBESITY REGULATED, ISOFORM G"/>
    <property type="match status" value="1"/>
</dbReference>
<name>A0A813QRM3_9BILA</name>
<keyword evidence="13" id="KW-1185">Reference proteome</keyword>
<dbReference type="Pfam" id="PF14839">
    <property type="entry name" value="DOR"/>
    <property type="match status" value="1"/>
</dbReference>
<dbReference type="GO" id="GO:0016604">
    <property type="term" value="C:nuclear body"/>
    <property type="evidence" value="ECO:0007669"/>
    <property type="project" value="UniProtKB-SubCell"/>
</dbReference>
<dbReference type="InterPro" id="IPR029431">
    <property type="entry name" value="TP53INP"/>
</dbReference>
<dbReference type="GO" id="GO:0000045">
    <property type="term" value="P:autophagosome assembly"/>
    <property type="evidence" value="ECO:0007669"/>
    <property type="project" value="TreeGrafter"/>
</dbReference>
<dbReference type="EMBL" id="CAJNOC010000524">
    <property type="protein sequence ID" value="CAF0772151.1"/>
    <property type="molecule type" value="Genomic_DNA"/>
</dbReference>
<comment type="subcellular location">
    <subcellularLocation>
        <location evidence="2">Cytoplasm</location>
        <location evidence="2">Cytosol</location>
    </subcellularLocation>
    <subcellularLocation>
        <location evidence="1">Cytoplasmic vesicle</location>
        <location evidence="1">Autophagosome</location>
    </subcellularLocation>
    <subcellularLocation>
        <location evidence="10">Nucleus</location>
        <location evidence="10">Nuclear body</location>
    </subcellularLocation>
</comment>
<proteinExistence type="predicted"/>
<keyword evidence="9" id="KW-0968">Cytoplasmic vesicle</keyword>
<evidence type="ECO:0000256" key="8">
    <source>
        <dbReference type="ARBA" id="ARBA00023242"/>
    </source>
</evidence>
<evidence type="ECO:0000256" key="3">
    <source>
        <dbReference type="ARBA" id="ARBA00022490"/>
    </source>
</evidence>
<comment type="caution">
    <text evidence="12">The sequence shown here is derived from an EMBL/GenBank/DDBJ whole genome shotgun (WGS) entry which is preliminary data.</text>
</comment>
<dbReference type="GO" id="GO:0005829">
    <property type="term" value="C:cytosol"/>
    <property type="evidence" value="ECO:0007669"/>
    <property type="project" value="UniProtKB-SubCell"/>
</dbReference>
<feature type="compositionally biased region" description="Basic residues" evidence="11">
    <location>
        <begin position="236"/>
        <end position="245"/>
    </location>
</feature>
<dbReference type="GO" id="GO:0005776">
    <property type="term" value="C:autophagosome"/>
    <property type="evidence" value="ECO:0007669"/>
    <property type="project" value="UniProtKB-SubCell"/>
</dbReference>
<reference evidence="12" key="1">
    <citation type="submission" date="2021-02" db="EMBL/GenBank/DDBJ databases">
        <authorList>
            <person name="Nowell W R."/>
        </authorList>
    </citation>
    <scope>NUCLEOTIDE SEQUENCE</scope>
    <source>
        <strain evidence="12">Ploen Becks lab</strain>
    </source>
</reference>
<accession>A0A813QRM3</accession>
<evidence type="ECO:0000256" key="2">
    <source>
        <dbReference type="ARBA" id="ARBA00004514"/>
    </source>
</evidence>
<feature type="region of interest" description="Disordered" evidence="11">
    <location>
        <begin position="83"/>
        <end position="107"/>
    </location>
</feature>
<keyword evidence="5" id="KW-0805">Transcription regulation</keyword>
<evidence type="ECO:0000256" key="9">
    <source>
        <dbReference type="ARBA" id="ARBA00023329"/>
    </source>
</evidence>
<dbReference type="GO" id="GO:0045893">
    <property type="term" value="P:positive regulation of DNA-templated transcription"/>
    <property type="evidence" value="ECO:0007669"/>
    <property type="project" value="TreeGrafter"/>
</dbReference>
<evidence type="ECO:0000256" key="4">
    <source>
        <dbReference type="ARBA" id="ARBA00023006"/>
    </source>
</evidence>
<dbReference type="Proteomes" id="UP000663879">
    <property type="component" value="Unassembled WGS sequence"/>
</dbReference>
<evidence type="ECO:0000256" key="5">
    <source>
        <dbReference type="ARBA" id="ARBA00023015"/>
    </source>
</evidence>
<evidence type="ECO:0000313" key="13">
    <source>
        <dbReference type="Proteomes" id="UP000663879"/>
    </source>
</evidence>
<keyword evidence="6" id="KW-0010">Activator</keyword>
<feature type="compositionally biased region" description="Basic and acidic residues" evidence="11">
    <location>
        <begin position="86"/>
        <end position="104"/>
    </location>
</feature>
<keyword evidence="4" id="KW-0072">Autophagy</keyword>
<evidence type="ECO:0000256" key="6">
    <source>
        <dbReference type="ARBA" id="ARBA00023159"/>
    </source>
</evidence>
<feature type="region of interest" description="Disordered" evidence="11">
    <location>
        <begin position="216"/>
        <end position="251"/>
    </location>
</feature>
<keyword evidence="8" id="KW-0539">Nucleus</keyword>
<protein>
    <submittedName>
        <fullName evidence="12">Uncharacterized protein</fullName>
    </submittedName>
</protein>
<organism evidence="12 13">
    <name type="scientific">Brachionus calyciflorus</name>
    <dbReference type="NCBI Taxonomy" id="104777"/>
    <lineage>
        <taxon>Eukaryota</taxon>
        <taxon>Metazoa</taxon>
        <taxon>Spiralia</taxon>
        <taxon>Gnathifera</taxon>
        <taxon>Rotifera</taxon>
        <taxon>Eurotatoria</taxon>
        <taxon>Monogononta</taxon>
        <taxon>Pseudotrocha</taxon>
        <taxon>Ploima</taxon>
        <taxon>Brachionidae</taxon>
        <taxon>Brachionus</taxon>
    </lineage>
</organism>
<keyword evidence="3" id="KW-0963">Cytoplasm</keyword>
<gene>
    <name evidence="12" type="ORF">OXX778_LOCUS5008</name>
</gene>
<dbReference type="OrthoDB" id="10041339at2759"/>
<dbReference type="GO" id="GO:0031410">
    <property type="term" value="C:cytoplasmic vesicle"/>
    <property type="evidence" value="ECO:0007669"/>
    <property type="project" value="UniProtKB-KW"/>
</dbReference>
<evidence type="ECO:0000256" key="10">
    <source>
        <dbReference type="ARBA" id="ARBA00034306"/>
    </source>
</evidence>
<evidence type="ECO:0000256" key="1">
    <source>
        <dbReference type="ARBA" id="ARBA00004419"/>
    </source>
</evidence>
<sequence length="316" mass="35831">MFNLFGSIFFGSKNVDTQSTETQTNEINGPVVEDRSQINASIQNDNHVNDVSITNEDWDIVDRSEEADKCESQDSKEIGVNTSIYEKPEPNPDDKAGQESIFDRPEDDNDIILGSFFEKNEKSNDNEDRYKTQGLPDDDEEITDEVVAVVRNKDWLITPLPCLTSITASQRSISENAELENLLIEHPSMSVFVSATSTSIIEIDESNDTVMQSAIKNQSEKRKGAEMQVDSQNSTLKRKGKKGKRSNNTVSNKENVRALLFNENKKSCEQAKKLDALLLNGKQLKRNNKNSKWNNVNMNKRKYHQMQQPAFFNNNL</sequence>
<evidence type="ECO:0000256" key="11">
    <source>
        <dbReference type="SAM" id="MobiDB-lite"/>
    </source>
</evidence>